<name>A0A218WIS1_PUNGR</name>
<reference evidence="2" key="1">
    <citation type="journal article" date="2017" name="Plant J.">
        <title>The pomegranate (Punica granatum L.) genome and the genomics of punicalagin biosynthesis.</title>
        <authorList>
            <person name="Qin G."/>
            <person name="Xu C."/>
            <person name="Ming R."/>
            <person name="Tang H."/>
            <person name="Guyot R."/>
            <person name="Kramer E.M."/>
            <person name="Hu Y."/>
            <person name="Yi X."/>
            <person name="Qi Y."/>
            <person name="Xu X."/>
            <person name="Gao Z."/>
            <person name="Pan H."/>
            <person name="Jian J."/>
            <person name="Tian Y."/>
            <person name="Yue Z."/>
            <person name="Xu Y."/>
        </authorList>
    </citation>
    <scope>NUCLEOTIDE SEQUENCE [LARGE SCALE GENOMIC DNA]</scope>
    <source>
        <strain evidence="2">cv. Dabenzi</strain>
    </source>
</reference>
<evidence type="ECO:0000313" key="2">
    <source>
        <dbReference type="Proteomes" id="UP000197138"/>
    </source>
</evidence>
<comment type="caution">
    <text evidence="1">The sequence shown here is derived from an EMBL/GenBank/DDBJ whole genome shotgun (WGS) entry which is preliminary data.</text>
</comment>
<proteinExistence type="predicted"/>
<gene>
    <name evidence="1" type="ORF">CDL15_Pgr009162</name>
</gene>
<dbReference type="AlphaFoldDB" id="A0A218WIS1"/>
<evidence type="ECO:0000313" key="1">
    <source>
        <dbReference type="EMBL" id="OWM72705.1"/>
    </source>
</evidence>
<dbReference type="Proteomes" id="UP000197138">
    <property type="component" value="Unassembled WGS sequence"/>
</dbReference>
<sequence length="277" mass="30932">MVKRKLWHAACRMTKGLLDNRIVCSRKGLYLSKICLVIGATASLRMPRSCDEELELWGGVPTYPKGLGIIVCRSSCVCCTYDPGIIRDGIYRGPATFSSVVASATAGATVGASTSDANLEEEQGPWQHFPYADDLANMQVTPLGAIAFRPLPVKPSMMPHPRAPITKETIEGASARTAQRGRRDGFDVTKDQTDVTDDRIDVTREKFDVPRDEFDVTRDEFDVTKDEFDVTRDEIDETMDELNVTRDEFDVTSDEFNMTRDEFDVTFFSGTQMMQLA</sequence>
<protein>
    <submittedName>
        <fullName evidence="1">Uncharacterized protein</fullName>
    </submittedName>
</protein>
<organism evidence="1 2">
    <name type="scientific">Punica granatum</name>
    <name type="common">Pomegranate</name>
    <dbReference type="NCBI Taxonomy" id="22663"/>
    <lineage>
        <taxon>Eukaryota</taxon>
        <taxon>Viridiplantae</taxon>
        <taxon>Streptophyta</taxon>
        <taxon>Embryophyta</taxon>
        <taxon>Tracheophyta</taxon>
        <taxon>Spermatophyta</taxon>
        <taxon>Magnoliopsida</taxon>
        <taxon>eudicotyledons</taxon>
        <taxon>Gunneridae</taxon>
        <taxon>Pentapetalae</taxon>
        <taxon>rosids</taxon>
        <taxon>malvids</taxon>
        <taxon>Myrtales</taxon>
        <taxon>Lythraceae</taxon>
        <taxon>Punica</taxon>
    </lineage>
</organism>
<accession>A0A218WIS1</accession>
<dbReference type="EMBL" id="MTKT01004263">
    <property type="protein sequence ID" value="OWM72705.1"/>
    <property type="molecule type" value="Genomic_DNA"/>
</dbReference>